<evidence type="ECO:0000313" key="4">
    <source>
        <dbReference type="Proteomes" id="UP000694044"/>
    </source>
</evidence>
<organism evidence="3 4">
    <name type="scientific">Phytophthora pseudosyringae</name>
    <dbReference type="NCBI Taxonomy" id="221518"/>
    <lineage>
        <taxon>Eukaryota</taxon>
        <taxon>Sar</taxon>
        <taxon>Stramenopiles</taxon>
        <taxon>Oomycota</taxon>
        <taxon>Peronosporomycetes</taxon>
        <taxon>Peronosporales</taxon>
        <taxon>Peronosporaceae</taxon>
        <taxon>Phytophthora</taxon>
    </lineage>
</organism>
<comment type="caution">
    <text evidence="3">The sequence shown here is derived from an EMBL/GenBank/DDBJ whole genome shotgun (WGS) entry which is preliminary data.</text>
</comment>
<dbReference type="Proteomes" id="UP000694044">
    <property type="component" value="Unassembled WGS sequence"/>
</dbReference>
<evidence type="ECO:0000256" key="2">
    <source>
        <dbReference type="SAM" id="Phobius"/>
    </source>
</evidence>
<reference evidence="3" key="1">
    <citation type="submission" date="2021-02" db="EMBL/GenBank/DDBJ databases">
        <authorList>
            <person name="Palmer J.M."/>
        </authorList>
    </citation>
    <scope>NUCLEOTIDE SEQUENCE</scope>
    <source>
        <strain evidence="3">SCRP734</strain>
    </source>
</reference>
<keyword evidence="2" id="KW-0812">Transmembrane</keyword>
<feature type="region of interest" description="Disordered" evidence="1">
    <location>
        <begin position="1"/>
        <end position="28"/>
    </location>
</feature>
<evidence type="ECO:0000256" key="1">
    <source>
        <dbReference type="SAM" id="MobiDB-lite"/>
    </source>
</evidence>
<dbReference type="EMBL" id="JAGDFM010000794">
    <property type="protein sequence ID" value="KAG7376151.1"/>
    <property type="molecule type" value="Genomic_DNA"/>
</dbReference>
<protein>
    <submittedName>
        <fullName evidence="3">Uncharacterized protein</fullName>
    </submittedName>
</protein>
<evidence type="ECO:0000313" key="3">
    <source>
        <dbReference type="EMBL" id="KAG7376151.1"/>
    </source>
</evidence>
<feature type="transmembrane region" description="Helical" evidence="2">
    <location>
        <begin position="80"/>
        <end position="101"/>
    </location>
</feature>
<gene>
    <name evidence="3" type="ORF">PHYPSEUDO_014205</name>
</gene>
<dbReference type="AlphaFoldDB" id="A0A8T1V577"/>
<name>A0A8T1V577_9STRA</name>
<keyword evidence="2" id="KW-0472">Membrane</keyword>
<keyword evidence="4" id="KW-1185">Reference proteome</keyword>
<proteinExistence type="predicted"/>
<keyword evidence="2" id="KW-1133">Transmembrane helix</keyword>
<accession>A0A8T1V577</accession>
<sequence length="111" mass="11791">MPWPRSLASCRSGVPASGGADESPEEARCRGEAARRAVRLGREGELCRGLDACATASQACPPEVLLTTAPKKPVVVEKLLAVPLGFGVKVHAAVTLLLVMARRKECCRRLL</sequence>